<keyword evidence="6 12" id="KW-0418">Kinase</keyword>
<organism evidence="12 13">
    <name type="scientific">Flavobacterium terrae</name>
    <dbReference type="NCBI Taxonomy" id="415425"/>
    <lineage>
        <taxon>Bacteria</taxon>
        <taxon>Pseudomonadati</taxon>
        <taxon>Bacteroidota</taxon>
        <taxon>Flavobacteriia</taxon>
        <taxon>Flavobacteriales</taxon>
        <taxon>Flavobacteriaceae</taxon>
        <taxon>Flavobacterium</taxon>
    </lineage>
</organism>
<evidence type="ECO:0000256" key="7">
    <source>
        <dbReference type="ARBA" id="ARBA00022840"/>
    </source>
</evidence>
<dbReference type="EMBL" id="FQZI01000003">
    <property type="protein sequence ID" value="SHI92017.1"/>
    <property type="molecule type" value="Genomic_DNA"/>
</dbReference>
<feature type="domain" description="Histidine kinase/HSP90-like ATPase" evidence="10">
    <location>
        <begin position="169"/>
        <end position="251"/>
    </location>
</feature>
<keyword evidence="7" id="KW-0067">ATP-binding</keyword>
<dbReference type="CDD" id="cd16917">
    <property type="entry name" value="HATPase_UhpB-NarQ-NarX-like"/>
    <property type="match status" value="1"/>
</dbReference>
<dbReference type="InterPro" id="IPR011712">
    <property type="entry name" value="Sig_transdc_His_kin_sub3_dim/P"/>
</dbReference>
<protein>
    <recommendedName>
        <fullName evidence="2">histidine kinase</fullName>
        <ecNumber evidence="2">2.7.13.3</ecNumber>
    </recommendedName>
</protein>
<dbReference type="InterPro" id="IPR036890">
    <property type="entry name" value="HATPase_C_sf"/>
</dbReference>
<evidence type="ECO:0000259" key="11">
    <source>
        <dbReference type="Pfam" id="PF07730"/>
    </source>
</evidence>
<evidence type="ECO:0000259" key="10">
    <source>
        <dbReference type="Pfam" id="PF02518"/>
    </source>
</evidence>
<feature type="domain" description="Signal transduction histidine kinase subgroup 3 dimerisation and phosphoacceptor" evidence="11">
    <location>
        <begin position="64"/>
        <end position="121"/>
    </location>
</feature>
<dbReference type="Gene3D" id="3.30.565.10">
    <property type="entry name" value="Histidine kinase-like ATPase, C-terminal domain"/>
    <property type="match status" value="1"/>
</dbReference>
<keyword evidence="13" id="KW-1185">Reference proteome</keyword>
<name>A0A1M6F2U4_9FLAO</name>
<dbReference type="InterPro" id="IPR003594">
    <property type="entry name" value="HATPase_dom"/>
</dbReference>
<reference evidence="13" key="1">
    <citation type="submission" date="2016-11" db="EMBL/GenBank/DDBJ databases">
        <authorList>
            <person name="Varghese N."/>
            <person name="Submissions S."/>
        </authorList>
    </citation>
    <scope>NUCLEOTIDE SEQUENCE [LARGE SCALE GENOMIC DNA]</scope>
    <source>
        <strain evidence="13">DSM 18829</strain>
    </source>
</reference>
<dbReference type="EC" id="2.7.13.3" evidence="2"/>
<dbReference type="OrthoDB" id="9760839at2"/>
<dbReference type="Pfam" id="PF02518">
    <property type="entry name" value="HATPase_c"/>
    <property type="match status" value="1"/>
</dbReference>
<dbReference type="Gene3D" id="1.20.5.1930">
    <property type="match status" value="1"/>
</dbReference>
<dbReference type="RefSeq" id="WP_073311134.1">
    <property type="nucleotide sequence ID" value="NZ_FQZI01000003.1"/>
</dbReference>
<keyword evidence="9" id="KW-1133">Transmembrane helix</keyword>
<keyword evidence="3" id="KW-0597">Phosphoprotein</keyword>
<dbReference type="GO" id="GO:0016020">
    <property type="term" value="C:membrane"/>
    <property type="evidence" value="ECO:0007669"/>
    <property type="project" value="InterPro"/>
</dbReference>
<dbReference type="GO" id="GO:0046983">
    <property type="term" value="F:protein dimerization activity"/>
    <property type="evidence" value="ECO:0007669"/>
    <property type="project" value="InterPro"/>
</dbReference>
<dbReference type="Pfam" id="PF07730">
    <property type="entry name" value="HisKA_3"/>
    <property type="match status" value="1"/>
</dbReference>
<evidence type="ECO:0000256" key="3">
    <source>
        <dbReference type="ARBA" id="ARBA00022553"/>
    </source>
</evidence>
<evidence type="ECO:0000256" key="4">
    <source>
        <dbReference type="ARBA" id="ARBA00022679"/>
    </source>
</evidence>
<gene>
    <name evidence="12" type="ORF">SAMN05444363_2105</name>
</gene>
<proteinExistence type="predicted"/>
<dbReference type="AlphaFoldDB" id="A0A1M6F2U4"/>
<evidence type="ECO:0000313" key="13">
    <source>
        <dbReference type="Proteomes" id="UP000184488"/>
    </source>
</evidence>
<accession>A0A1M6F2U4</accession>
<dbReference type="SUPFAM" id="SSF55874">
    <property type="entry name" value="ATPase domain of HSP90 chaperone/DNA topoisomerase II/histidine kinase"/>
    <property type="match status" value="1"/>
</dbReference>
<evidence type="ECO:0000256" key="6">
    <source>
        <dbReference type="ARBA" id="ARBA00022777"/>
    </source>
</evidence>
<keyword evidence="4" id="KW-0808">Transferase</keyword>
<evidence type="ECO:0000256" key="2">
    <source>
        <dbReference type="ARBA" id="ARBA00012438"/>
    </source>
</evidence>
<dbReference type="PANTHER" id="PTHR24421">
    <property type="entry name" value="NITRATE/NITRITE SENSOR PROTEIN NARX-RELATED"/>
    <property type="match status" value="1"/>
</dbReference>
<sequence length="255" mass="29037">MYSIAFGIIISLLFVLLLVLFCILIIKLYINKVKNYTKLIYQKDIDFQKALNQTIIETQEQVLNNIAQDLHDDVGQQLTYINFQIENLKLDNDAFKSSLEPLSESVGNLSHSIRSVSHSLSNQLIVQQDLLKAITNEVKRLQKNTKIKIESNIEETSRKEYSINEKIVVYRIFQEIINNCFKHAKASKISININTLPNFSMTISDNGKGFDNAKITNKATLGIHNMKNRAAIINYHFDIKTSIGEGTTIVLSEKV</sequence>
<keyword evidence="9" id="KW-0472">Membrane</keyword>
<dbReference type="GO" id="GO:0005524">
    <property type="term" value="F:ATP binding"/>
    <property type="evidence" value="ECO:0007669"/>
    <property type="project" value="UniProtKB-KW"/>
</dbReference>
<keyword evidence="8" id="KW-0902">Two-component regulatory system</keyword>
<dbReference type="Proteomes" id="UP000184488">
    <property type="component" value="Unassembled WGS sequence"/>
</dbReference>
<feature type="transmembrane region" description="Helical" evidence="9">
    <location>
        <begin position="6"/>
        <end position="30"/>
    </location>
</feature>
<dbReference type="GO" id="GO:0000155">
    <property type="term" value="F:phosphorelay sensor kinase activity"/>
    <property type="evidence" value="ECO:0007669"/>
    <property type="project" value="InterPro"/>
</dbReference>
<comment type="catalytic activity">
    <reaction evidence="1">
        <text>ATP + protein L-histidine = ADP + protein N-phospho-L-histidine.</text>
        <dbReference type="EC" id="2.7.13.3"/>
    </reaction>
</comment>
<keyword evidence="9" id="KW-0812">Transmembrane</keyword>
<evidence type="ECO:0000256" key="1">
    <source>
        <dbReference type="ARBA" id="ARBA00000085"/>
    </source>
</evidence>
<evidence type="ECO:0000313" key="12">
    <source>
        <dbReference type="EMBL" id="SHI92017.1"/>
    </source>
</evidence>
<dbReference type="STRING" id="415425.SAMN05444363_2105"/>
<dbReference type="InterPro" id="IPR050482">
    <property type="entry name" value="Sensor_HK_TwoCompSys"/>
</dbReference>
<keyword evidence="5" id="KW-0547">Nucleotide-binding</keyword>
<evidence type="ECO:0000256" key="5">
    <source>
        <dbReference type="ARBA" id="ARBA00022741"/>
    </source>
</evidence>
<evidence type="ECO:0000256" key="9">
    <source>
        <dbReference type="SAM" id="Phobius"/>
    </source>
</evidence>
<dbReference type="PANTHER" id="PTHR24421:SF10">
    <property type="entry name" value="NITRATE_NITRITE SENSOR PROTEIN NARQ"/>
    <property type="match status" value="1"/>
</dbReference>
<evidence type="ECO:0000256" key="8">
    <source>
        <dbReference type="ARBA" id="ARBA00023012"/>
    </source>
</evidence>